<dbReference type="GeneID" id="11271998"/>
<dbReference type="AlphaFoldDB" id="G4Y9R5"/>
<gene>
    <name evidence="3" type="primary">ORF146_2</name>
    <name evidence="3" type="ORF">TrlaMp16</name>
</gene>
<dbReference type="EMBL" id="JF973315">
    <property type="protein sequence ID" value="AEH99711.1"/>
    <property type="molecule type" value="Genomic_DNA"/>
</dbReference>
<feature type="chain" id="PRO_5003471290" description="Secreted protein" evidence="2">
    <location>
        <begin position="26"/>
        <end position="146"/>
    </location>
</feature>
<keyword evidence="2" id="KW-0732">Signal</keyword>
<keyword evidence="3" id="KW-0496">Mitochondrion</keyword>
<reference evidence="3" key="1">
    <citation type="journal article" date="2011" name="PLoS ONE">
        <title>The Mitochondrial Genomes of the Early Land Plants Treubia lacunosa and Anomodon rugelii: Dynamic and Conservative Evolution.</title>
        <authorList>
            <person name="Liu Y."/>
            <person name="Xue J.Y."/>
            <person name="Wang B."/>
            <person name="Li L."/>
            <person name="Qiu Y.L."/>
        </authorList>
    </citation>
    <scope>NUCLEOTIDE SEQUENCE</scope>
</reference>
<name>G4Y9R5_9MARC</name>
<feature type="region of interest" description="Disordered" evidence="1">
    <location>
        <begin position="126"/>
        <end position="146"/>
    </location>
</feature>
<evidence type="ECO:0000256" key="2">
    <source>
        <dbReference type="SAM" id="SignalP"/>
    </source>
</evidence>
<accession>G4Y9R5</accession>
<evidence type="ECO:0000313" key="3">
    <source>
        <dbReference type="EMBL" id="AEH99711.1"/>
    </source>
</evidence>
<organism evidence="3">
    <name type="scientific">Treubia lacunosa</name>
    <dbReference type="NCBI Taxonomy" id="93845"/>
    <lineage>
        <taxon>Eukaryota</taxon>
        <taxon>Viridiplantae</taxon>
        <taxon>Streptophyta</taxon>
        <taxon>Embryophyta</taxon>
        <taxon>Marchantiophyta</taxon>
        <taxon>Haplomitriopsida</taxon>
        <taxon>Treubiidae</taxon>
        <taxon>Treubiales</taxon>
        <taxon>Treubiaceae</taxon>
        <taxon>Treubia</taxon>
    </lineage>
</organism>
<evidence type="ECO:0008006" key="4">
    <source>
        <dbReference type="Google" id="ProtNLM"/>
    </source>
</evidence>
<sequence>MSLSTAGFQRLFCSCFLTCETGALGLFLSEPASPKTGGWLRPSPGRRYVARGPIVPSRIIVCLEFTWSPMLGLSPATGNVRARTRASSSKRQGSHVANLLRSDKTWNEVLDAVLGFGRLLTQSLARRPESHTHSIDPRPRNRTASA</sequence>
<evidence type="ECO:0000256" key="1">
    <source>
        <dbReference type="SAM" id="MobiDB-lite"/>
    </source>
</evidence>
<feature type="compositionally biased region" description="Basic and acidic residues" evidence="1">
    <location>
        <begin position="126"/>
        <end position="139"/>
    </location>
</feature>
<proteinExistence type="predicted"/>
<dbReference type="RefSeq" id="YP_004927664.1">
    <property type="nucleotide sequence ID" value="NC_016122.1"/>
</dbReference>
<geneLocation type="mitochondrion" evidence="3"/>
<protein>
    <recommendedName>
        <fullName evidence="4">Secreted protein</fullName>
    </recommendedName>
</protein>
<feature type="signal peptide" evidence="2">
    <location>
        <begin position="1"/>
        <end position="25"/>
    </location>
</feature>